<gene>
    <name evidence="1" type="ORF">ASPWEDRAFT_119146</name>
</gene>
<name>A0A1L9R9H3_ASPWE</name>
<dbReference type="VEuPathDB" id="FungiDB:ASPWEDRAFT_119146"/>
<dbReference type="Proteomes" id="UP000184383">
    <property type="component" value="Unassembled WGS sequence"/>
</dbReference>
<dbReference type="EMBL" id="KV878216">
    <property type="protein sequence ID" value="OJJ31538.1"/>
    <property type="molecule type" value="Genomic_DNA"/>
</dbReference>
<dbReference type="GeneID" id="63744729"/>
<sequence>MPTCAFDFTGRVREIHNRHVKIEKQLSEHLDDQSGQRHVLALARYLDTDEEIMLKIRYDLNPEQFDIEDLKESREDADMMFLHEADGVENVYAIHHGPRYITYVTQPAGQEMPYPDGWADFLITSRVPGDDVAEISGELTFDQLESIRKQLANILEDISLFPWLFITSEDQGTLRYDVQNDKLYFVDFTHMSLIDPNYGNWTSITPDTTFVTGFNLWSHSHLRRAKEIAKIK</sequence>
<organism evidence="1 2">
    <name type="scientific">Aspergillus wentii DTO 134E9</name>
    <dbReference type="NCBI Taxonomy" id="1073089"/>
    <lineage>
        <taxon>Eukaryota</taxon>
        <taxon>Fungi</taxon>
        <taxon>Dikarya</taxon>
        <taxon>Ascomycota</taxon>
        <taxon>Pezizomycotina</taxon>
        <taxon>Eurotiomycetes</taxon>
        <taxon>Eurotiomycetidae</taxon>
        <taxon>Eurotiales</taxon>
        <taxon>Aspergillaceae</taxon>
        <taxon>Aspergillus</taxon>
        <taxon>Aspergillus subgen. Cremei</taxon>
    </lineage>
</organism>
<proteinExistence type="predicted"/>
<dbReference type="RefSeq" id="XP_040685215.1">
    <property type="nucleotide sequence ID" value="XM_040828881.1"/>
</dbReference>
<evidence type="ECO:0000313" key="2">
    <source>
        <dbReference type="Proteomes" id="UP000184383"/>
    </source>
</evidence>
<evidence type="ECO:0000313" key="1">
    <source>
        <dbReference type="EMBL" id="OJJ31538.1"/>
    </source>
</evidence>
<protein>
    <submittedName>
        <fullName evidence="1">Uncharacterized protein</fullName>
    </submittedName>
</protein>
<dbReference type="AlphaFoldDB" id="A0A1L9R9H3"/>
<keyword evidence="2" id="KW-1185">Reference proteome</keyword>
<accession>A0A1L9R9H3</accession>
<dbReference type="OrthoDB" id="4389629at2759"/>
<reference evidence="2" key="1">
    <citation type="journal article" date="2017" name="Genome Biol.">
        <title>Comparative genomics reveals high biological diversity and specific adaptations in the industrially and medically important fungal genus Aspergillus.</title>
        <authorList>
            <person name="de Vries R.P."/>
            <person name="Riley R."/>
            <person name="Wiebenga A."/>
            <person name="Aguilar-Osorio G."/>
            <person name="Amillis S."/>
            <person name="Uchima C.A."/>
            <person name="Anderluh G."/>
            <person name="Asadollahi M."/>
            <person name="Askin M."/>
            <person name="Barry K."/>
            <person name="Battaglia E."/>
            <person name="Bayram O."/>
            <person name="Benocci T."/>
            <person name="Braus-Stromeyer S.A."/>
            <person name="Caldana C."/>
            <person name="Canovas D."/>
            <person name="Cerqueira G.C."/>
            <person name="Chen F."/>
            <person name="Chen W."/>
            <person name="Choi C."/>
            <person name="Clum A."/>
            <person name="Dos Santos R.A."/>
            <person name="Damasio A.R."/>
            <person name="Diallinas G."/>
            <person name="Emri T."/>
            <person name="Fekete E."/>
            <person name="Flipphi M."/>
            <person name="Freyberg S."/>
            <person name="Gallo A."/>
            <person name="Gournas C."/>
            <person name="Habgood R."/>
            <person name="Hainaut M."/>
            <person name="Harispe M.L."/>
            <person name="Henrissat B."/>
            <person name="Hilden K.S."/>
            <person name="Hope R."/>
            <person name="Hossain A."/>
            <person name="Karabika E."/>
            <person name="Karaffa L."/>
            <person name="Karanyi Z."/>
            <person name="Krasevec N."/>
            <person name="Kuo A."/>
            <person name="Kusch H."/>
            <person name="LaButti K."/>
            <person name="Lagendijk E.L."/>
            <person name="Lapidus A."/>
            <person name="Levasseur A."/>
            <person name="Lindquist E."/>
            <person name="Lipzen A."/>
            <person name="Logrieco A.F."/>
            <person name="MacCabe A."/>
            <person name="Maekelae M.R."/>
            <person name="Malavazi I."/>
            <person name="Melin P."/>
            <person name="Meyer V."/>
            <person name="Mielnichuk N."/>
            <person name="Miskei M."/>
            <person name="Molnar A.P."/>
            <person name="Mule G."/>
            <person name="Ngan C.Y."/>
            <person name="Orejas M."/>
            <person name="Orosz E."/>
            <person name="Ouedraogo J.P."/>
            <person name="Overkamp K.M."/>
            <person name="Park H.-S."/>
            <person name="Perrone G."/>
            <person name="Piumi F."/>
            <person name="Punt P.J."/>
            <person name="Ram A.F."/>
            <person name="Ramon A."/>
            <person name="Rauscher S."/>
            <person name="Record E."/>
            <person name="Riano-Pachon D.M."/>
            <person name="Robert V."/>
            <person name="Roehrig J."/>
            <person name="Ruller R."/>
            <person name="Salamov A."/>
            <person name="Salih N.S."/>
            <person name="Samson R.A."/>
            <person name="Sandor E."/>
            <person name="Sanguinetti M."/>
            <person name="Schuetze T."/>
            <person name="Sepcic K."/>
            <person name="Shelest E."/>
            <person name="Sherlock G."/>
            <person name="Sophianopoulou V."/>
            <person name="Squina F.M."/>
            <person name="Sun H."/>
            <person name="Susca A."/>
            <person name="Todd R.B."/>
            <person name="Tsang A."/>
            <person name="Unkles S.E."/>
            <person name="van de Wiele N."/>
            <person name="van Rossen-Uffink D."/>
            <person name="Oliveira J.V."/>
            <person name="Vesth T.C."/>
            <person name="Visser J."/>
            <person name="Yu J.-H."/>
            <person name="Zhou M."/>
            <person name="Andersen M.R."/>
            <person name="Archer D.B."/>
            <person name="Baker S.E."/>
            <person name="Benoit I."/>
            <person name="Brakhage A.A."/>
            <person name="Braus G.H."/>
            <person name="Fischer R."/>
            <person name="Frisvad J.C."/>
            <person name="Goldman G.H."/>
            <person name="Houbraken J."/>
            <person name="Oakley B."/>
            <person name="Pocsi I."/>
            <person name="Scazzocchio C."/>
            <person name="Seiboth B."/>
            <person name="vanKuyk P.A."/>
            <person name="Wortman J."/>
            <person name="Dyer P.S."/>
            <person name="Grigoriev I.V."/>
        </authorList>
    </citation>
    <scope>NUCLEOTIDE SEQUENCE [LARGE SCALE GENOMIC DNA]</scope>
    <source>
        <strain evidence="2">DTO 134E9</strain>
    </source>
</reference>